<dbReference type="EMBL" id="CP165647">
    <property type="protein sequence ID" value="XDU62818.1"/>
    <property type="molecule type" value="Genomic_DNA"/>
</dbReference>
<dbReference type="SMART" id="SM00869">
    <property type="entry name" value="Autotransporter"/>
    <property type="match status" value="1"/>
</dbReference>
<dbReference type="PROSITE" id="PS51208">
    <property type="entry name" value="AUTOTRANSPORTER"/>
    <property type="match status" value="1"/>
</dbReference>
<evidence type="ECO:0000259" key="1">
    <source>
        <dbReference type="PROSITE" id="PS51208"/>
    </source>
</evidence>
<dbReference type="Gene3D" id="2.40.128.130">
    <property type="entry name" value="Autotransporter beta-domain"/>
    <property type="match status" value="1"/>
</dbReference>
<gene>
    <name evidence="2" type="ORF">AB8B28_02900</name>
</gene>
<dbReference type="KEGG" id="lala:AB8B28_02900"/>
<dbReference type="AlphaFoldDB" id="A0AB39V6P8"/>
<dbReference type="Pfam" id="PF03797">
    <property type="entry name" value="Autotransporter"/>
    <property type="match status" value="1"/>
</dbReference>
<evidence type="ECO:0000313" key="2">
    <source>
        <dbReference type="EMBL" id="XDU62818.1"/>
    </source>
</evidence>
<protein>
    <submittedName>
        <fullName evidence="2">Autotransporter outer membrane beta-barrel domain-containing protein</fullName>
    </submittedName>
</protein>
<dbReference type="RefSeq" id="WP_369716702.1">
    <property type="nucleotide sequence ID" value="NZ_CP165647.1"/>
</dbReference>
<dbReference type="Gene3D" id="2.160.20.20">
    <property type="match status" value="1"/>
</dbReference>
<sequence>MDGQNAIKSNFFGDNHGTIELTGKNTVGISSQIVYNRETGSIKVGESSIAQHAVYKDVVDYERFIINEGKIILGKDSTGIRMDKEYNNIDGFANNYGKIESNAENVTGIMAYIKDAKHPINNTNPISYIDNDGEINLSGDKSKGMYADGKGKMKMRNRNKIIIGNSFDKNNPSIAMHSINPENETINDGVIEVGKRSRGMSDANGGTLTNNGKIIVKGENGIGMYLANGSKGVNNGTIKTEPTAKNAIGVFIGKDSEFTNNGNIIINSEGGTGVLVDGGIVKNTGIFIIESNYSTGISSKGGKIISSGGYFVIKGSGSTGIIANGSPEISGTDFIIGGSGSTGKNILKAFTKAIPAKAFPAKRNLGIYVDSLGKTNPIEGLANLGLNSADLLIGAEATEKTNATEVTVGQDVLDPFNKSIKESNIPYWTVGSGSLIWEANPEIKDNRVEKVTLRKQSYTKFADEKTKDVAEGLDEKYVVASEKDKQVFNYMNTLRDAESLGKAYKEIAGSQYINVQQRINQTDSLLDSQVSSLQKESIGKAGHHVATFFDRNKHDFRTDEVPDTTSAAFGASYLFNADSSWGVYGGVAINNYKFKDKGHSKESVSMLKAGGYKKFDLSIGDLDWTLGGDVFVSQNSMKRRIMTDKVYENKADYNAYGFSVKNEISKTYELGENGTIKPYGALKIGYGSFGKIKEKDATMGLDVKGNSYYSVKPSAGVELAYTKGITGNTRFKAALDLAYEHELGNAGRKENQMKYINTNKTYRLKGEKAESRGNVRSGVKVGLETGNFNFSVNSGYDTKDKNAHVGLGIGASF</sequence>
<dbReference type="InterPro" id="IPR036709">
    <property type="entry name" value="Autotransporte_beta_dom_sf"/>
</dbReference>
<dbReference type="InterPro" id="IPR005546">
    <property type="entry name" value="Autotransporte_beta"/>
</dbReference>
<dbReference type="SUPFAM" id="SSF103515">
    <property type="entry name" value="Autotransporter"/>
    <property type="match status" value="1"/>
</dbReference>
<reference evidence="2" key="1">
    <citation type="submission" date="2024-07" db="EMBL/GenBank/DDBJ databases">
        <authorList>
            <person name="Li X.-J."/>
            <person name="Wang X."/>
        </authorList>
    </citation>
    <scope>NUCLEOTIDE SEQUENCE</scope>
    <source>
        <strain evidence="2">HSP-536</strain>
    </source>
</reference>
<organism evidence="2">
    <name type="scientific">Leptotrichia alba</name>
    <dbReference type="NCBI Taxonomy" id="3239304"/>
    <lineage>
        <taxon>Bacteria</taxon>
        <taxon>Fusobacteriati</taxon>
        <taxon>Fusobacteriota</taxon>
        <taxon>Fusobacteriia</taxon>
        <taxon>Fusobacteriales</taxon>
        <taxon>Leptotrichiaceae</taxon>
        <taxon>Leptotrichia</taxon>
    </lineage>
</organism>
<proteinExistence type="predicted"/>
<name>A0AB39V6P8_9FUSO</name>
<dbReference type="InterPro" id="IPR012332">
    <property type="entry name" value="Autotransporter_pectin_lyase_C"/>
</dbReference>
<feature type="domain" description="Autotransporter" evidence="1">
    <location>
        <begin position="533"/>
        <end position="813"/>
    </location>
</feature>
<accession>A0AB39V6P8</accession>